<accession>A0ABP1HPD2</accession>
<dbReference type="EMBL" id="CAXDID020000037">
    <property type="protein sequence ID" value="CAL5997857.1"/>
    <property type="molecule type" value="Genomic_DNA"/>
</dbReference>
<dbReference type="Proteomes" id="UP001642409">
    <property type="component" value="Unassembled WGS sequence"/>
</dbReference>
<evidence type="ECO:0000313" key="1">
    <source>
        <dbReference type="EMBL" id="CAL5997857.1"/>
    </source>
</evidence>
<sequence>MQYLNTVYVEVFNSRTMMTVESSSGGCVGFFGYLTVINGIISNVSVIGSKINSQHHVGGLVGYSSQTVITVHNYTFAQSNISGADCVGGFIGYSQVSVFKIDSSKIQQVRFVGTSYVAIIIGRSNSNTFTLQTSLSTTNLINSAAQQDCASLTNSNTQIGC</sequence>
<organism evidence="1 2">
    <name type="scientific">Hexamita inflata</name>
    <dbReference type="NCBI Taxonomy" id="28002"/>
    <lineage>
        <taxon>Eukaryota</taxon>
        <taxon>Metamonada</taxon>
        <taxon>Diplomonadida</taxon>
        <taxon>Hexamitidae</taxon>
        <taxon>Hexamitinae</taxon>
        <taxon>Hexamita</taxon>
    </lineage>
</organism>
<evidence type="ECO:0000313" key="2">
    <source>
        <dbReference type="Proteomes" id="UP001642409"/>
    </source>
</evidence>
<comment type="caution">
    <text evidence="1">The sequence shown here is derived from an EMBL/GenBank/DDBJ whole genome shotgun (WGS) entry which is preliminary data.</text>
</comment>
<name>A0ABP1HPD2_9EUKA</name>
<keyword evidence="2" id="KW-1185">Reference proteome</keyword>
<protein>
    <submittedName>
        <fullName evidence="1">Hypothetical_protein</fullName>
    </submittedName>
</protein>
<dbReference type="Gene3D" id="2.160.20.110">
    <property type="match status" value="1"/>
</dbReference>
<gene>
    <name evidence="1" type="ORF">HINF_LOCUS15451</name>
</gene>
<proteinExistence type="predicted"/>
<reference evidence="1 2" key="1">
    <citation type="submission" date="2024-07" db="EMBL/GenBank/DDBJ databases">
        <authorList>
            <person name="Akdeniz Z."/>
        </authorList>
    </citation>
    <scope>NUCLEOTIDE SEQUENCE [LARGE SCALE GENOMIC DNA]</scope>
</reference>